<gene>
    <name evidence="2" type="ORF">HAV22_05505</name>
</gene>
<accession>A0ABX0P868</accession>
<dbReference type="EMBL" id="JAAQOM010000003">
    <property type="protein sequence ID" value="NIA53111.1"/>
    <property type="molecule type" value="Genomic_DNA"/>
</dbReference>
<feature type="domain" description="T6SS Phospholipase effector Tle1-like catalytic" evidence="1">
    <location>
        <begin position="238"/>
        <end position="356"/>
    </location>
</feature>
<dbReference type="InterPro" id="IPR018712">
    <property type="entry name" value="Tle1-like_cat"/>
</dbReference>
<evidence type="ECO:0000313" key="3">
    <source>
        <dbReference type="Proteomes" id="UP000716322"/>
    </source>
</evidence>
<evidence type="ECO:0000313" key="2">
    <source>
        <dbReference type="EMBL" id="NIA53111.1"/>
    </source>
</evidence>
<proteinExistence type="predicted"/>
<dbReference type="PANTHER" id="PTHR33840">
    <property type="match status" value="1"/>
</dbReference>
<dbReference type="RefSeq" id="WP_166857408.1">
    <property type="nucleotide sequence ID" value="NZ_JAAQOM010000003.1"/>
</dbReference>
<protein>
    <submittedName>
        <fullName evidence="2">DUF2235 domain-containing protein</fullName>
    </submittedName>
</protein>
<dbReference type="Proteomes" id="UP000716322">
    <property type="component" value="Unassembled WGS sequence"/>
</dbReference>
<evidence type="ECO:0000259" key="1">
    <source>
        <dbReference type="Pfam" id="PF09994"/>
    </source>
</evidence>
<sequence>MKRADVVISLCNKAPTSGIKQVVSERGYDFKKCETASNIGLFFDGTNNNRDRDRSRLADTNIARLYSAYTDDPTTGHDSIYIPGVGTRFPEIGEDEDSKLGAGCSFGCEGRVIFGLLAVFNVLHRRCFNAELFDRATILALCRNSLSVGDSTDRENLARIGVHSGLLQTKIGSNNVRREFLTQQASYLRAKLKEGKPHVVECFVDVFGFSRGAAEARVFCNWLNELLVGGKLAGVPLRFRFLGIFDTVASAGFWSGVSALVTNSTGGHGAWASNDALRVPASVQNCVHMVAMHELRRNFPLDEIGVGGKLQPGWVQHAYPGAHSDVGGGYKPGELGISVGHDSMKLSQIPLNHMLDCAVAAGVPLKKPSPQPGSHDPFAVHPDVAKAFADFVSHATLAPRPIYEWLQPYLDWRWQIRDRFNTSNQVKRAERTDREILLEWNNRLINDAAAMMRSASMSLTQRTFAAVKDVIYTRARKDVLTTSLLEPEARAVLALAQRSRPTPAPTAALFDSYVHDSLAGFDLPECELTGYWRYRRVFLGNDDHTIAANEDSDTARNIA</sequence>
<comment type="caution">
    <text evidence="2">The sequence shown here is derived from an EMBL/GenBank/DDBJ whole genome shotgun (WGS) entry which is preliminary data.</text>
</comment>
<keyword evidence="3" id="KW-1185">Reference proteome</keyword>
<dbReference type="PANTHER" id="PTHR33840:SF1">
    <property type="entry name" value="TLE1 PHOSPHOLIPASE DOMAIN-CONTAINING PROTEIN"/>
    <property type="match status" value="1"/>
</dbReference>
<organism evidence="2 3">
    <name type="scientific">Telluria antibiotica</name>
    <dbReference type="NCBI Taxonomy" id="2717319"/>
    <lineage>
        <taxon>Bacteria</taxon>
        <taxon>Pseudomonadati</taxon>
        <taxon>Pseudomonadota</taxon>
        <taxon>Betaproteobacteria</taxon>
        <taxon>Burkholderiales</taxon>
        <taxon>Oxalobacteraceae</taxon>
        <taxon>Telluria group</taxon>
        <taxon>Telluria</taxon>
    </lineage>
</organism>
<dbReference type="Pfam" id="PF09994">
    <property type="entry name" value="T6SS_Tle1-like_cat"/>
    <property type="match status" value="1"/>
</dbReference>
<reference evidence="2 3" key="1">
    <citation type="submission" date="2020-03" db="EMBL/GenBank/DDBJ databases">
        <title>Genome sequence of strain Massilia sp. TW-1.</title>
        <authorList>
            <person name="Chaudhary D.K."/>
        </authorList>
    </citation>
    <scope>NUCLEOTIDE SEQUENCE [LARGE SCALE GENOMIC DNA]</scope>
    <source>
        <strain evidence="2 3">TW-1</strain>
    </source>
</reference>
<name>A0ABX0P868_9BURK</name>